<comment type="similarity">
    <text evidence="1">Belongs to the intradiol ring-cleavage dioxygenase family.</text>
</comment>
<keyword evidence="2" id="KW-0223">Dioxygenase</keyword>
<reference evidence="5" key="2">
    <citation type="submission" date="2023-01" db="EMBL/GenBank/DDBJ databases">
        <title>Draft genome sequence of Portibacter lacus strain NBRC 108769.</title>
        <authorList>
            <person name="Sun Q."/>
            <person name="Mori K."/>
        </authorList>
    </citation>
    <scope>NUCLEOTIDE SEQUENCE</scope>
    <source>
        <strain evidence="5">NBRC 108769</strain>
    </source>
</reference>
<dbReference type="CDD" id="cd03459">
    <property type="entry name" value="3_4-PCD"/>
    <property type="match status" value="1"/>
</dbReference>
<keyword evidence="3" id="KW-0560">Oxidoreductase</keyword>
<dbReference type="InterPro" id="IPR000627">
    <property type="entry name" value="Intradiol_dOase_C"/>
</dbReference>
<dbReference type="SUPFAM" id="SSF49482">
    <property type="entry name" value="Aromatic compound dioxygenase"/>
    <property type="match status" value="1"/>
</dbReference>
<evidence type="ECO:0000259" key="4">
    <source>
        <dbReference type="Pfam" id="PF00775"/>
    </source>
</evidence>
<protein>
    <recommendedName>
        <fullName evidence="4">Intradiol ring-cleavage dioxygenases domain-containing protein</fullName>
    </recommendedName>
</protein>
<evidence type="ECO:0000256" key="2">
    <source>
        <dbReference type="ARBA" id="ARBA00022964"/>
    </source>
</evidence>
<proteinExistence type="inferred from homology"/>
<evidence type="ECO:0000256" key="3">
    <source>
        <dbReference type="ARBA" id="ARBA00023002"/>
    </source>
</evidence>
<dbReference type="GO" id="GO:0018578">
    <property type="term" value="F:protocatechuate 3,4-dioxygenase activity"/>
    <property type="evidence" value="ECO:0007669"/>
    <property type="project" value="InterPro"/>
</dbReference>
<dbReference type="Pfam" id="PF00775">
    <property type="entry name" value="Dioxygenase_C"/>
    <property type="match status" value="1"/>
</dbReference>
<dbReference type="GO" id="GO:0008199">
    <property type="term" value="F:ferric iron binding"/>
    <property type="evidence" value="ECO:0007669"/>
    <property type="project" value="InterPro"/>
</dbReference>
<sequence length="333" mass="37287">MNSKNDKRRKFLKLGLGATAGLITSKLVANQMVKENTPNVLEESCETTLDQTLGPFYPHVKNGDGDVDLTTIQGKQGEAEGEKILIRGIVRDENCEPIANALVELWQANHHGRYSHEGDAENPSPLDPNFEGWGQMTTDASGSFGFKTIKPASYAFADPSIKENWRTPHLHWKVSRRGFHELITQTYFKGEKLNKTDGVIALIPKGDQGDFILSPIREENGIPLYEFMVNLKMVESSEQRIKALSACVGKYEMNVPLLFKKMIVSVKMEDKQLFLKMPDYATVELKYIGKDEFDATSMDARLVFNRSEDGSVNSITVHNSFDKSTVPTIAPRV</sequence>
<dbReference type="AlphaFoldDB" id="A0AA37SMS4"/>
<name>A0AA37SMS4_9BACT</name>
<dbReference type="RefSeq" id="WP_235291288.1">
    <property type="nucleotide sequence ID" value="NZ_BSOH01000014.1"/>
</dbReference>
<accession>A0AA37SMS4</accession>
<reference evidence="5" key="1">
    <citation type="journal article" date="2014" name="Int. J. Syst. Evol. Microbiol.">
        <title>Complete genome sequence of Corynebacterium casei LMG S-19264T (=DSM 44701T), isolated from a smear-ripened cheese.</title>
        <authorList>
            <consortium name="US DOE Joint Genome Institute (JGI-PGF)"/>
            <person name="Walter F."/>
            <person name="Albersmeier A."/>
            <person name="Kalinowski J."/>
            <person name="Ruckert C."/>
        </authorList>
    </citation>
    <scope>NUCLEOTIDE SEQUENCE</scope>
    <source>
        <strain evidence="5">NBRC 108769</strain>
    </source>
</reference>
<dbReference type="Gene3D" id="2.60.130.10">
    <property type="entry name" value="Aromatic compound dioxygenase"/>
    <property type="match status" value="1"/>
</dbReference>
<evidence type="ECO:0000313" key="5">
    <source>
        <dbReference type="EMBL" id="GLR17618.1"/>
    </source>
</evidence>
<dbReference type="PANTHER" id="PTHR33711:SF10">
    <property type="entry name" value="INTRADIOL RING-CLEAVAGE DIOXYGENASES DOMAIN-CONTAINING PROTEIN"/>
    <property type="match status" value="1"/>
</dbReference>
<dbReference type="InterPro" id="IPR039387">
    <property type="entry name" value="3_4-PCD"/>
</dbReference>
<evidence type="ECO:0000313" key="6">
    <source>
        <dbReference type="Proteomes" id="UP001156666"/>
    </source>
</evidence>
<dbReference type="InterPro" id="IPR050770">
    <property type="entry name" value="Intradiol_RC_Dioxygenase"/>
</dbReference>
<evidence type="ECO:0000256" key="1">
    <source>
        <dbReference type="ARBA" id="ARBA00007825"/>
    </source>
</evidence>
<organism evidence="5 6">
    <name type="scientific">Portibacter lacus</name>
    <dbReference type="NCBI Taxonomy" id="1099794"/>
    <lineage>
        <taxon>Bacteria</taxon>
        <taxon>Pseudomonadati</taxon>
        <taxon>Bacteroidota</taxon>
        <taxon>Saprospiria</taxon>
        <taxon>Saprospirales</taxon>
        <taxon>Haliscomenobacteraceae</taxon>
        <taxon>Portibacter</taxon>
    </lineage>
</organism>
<feature type="domain" description="Intradiol ring-cleavage dioxygenases" evidence="4">
    <location>
        <begin position="55"/>
        <end position="197"/>
    </location>
</feature>
<dbReference type="InterPro" id="IPR015889">
    <property type="entry name" value="Intradiol_dOase_core"/>
</dbReference>
<comment type="caution">
    <text evidence="5">The sequence shown here is derived from an EMBL/GenBank/DDBJ whole genome shotgun (WGS) entry which is preliminary data.</text>
</comment>
<dbReference type="EMBL" id="BSOH01000014">
    <property type="protein sequence ID" value="GLR17618.1"/>
    <property type="molecule type" value="Genomic_DNA"/>
</dbReference>
<keyword evidence="6" id="KW-1185">Reference proteome</keyword>
<gene>
    <name evidence="5" type="ORF">GCM10007940_22330</name>
</gene>
<dbReference type="PANTHER" id="PTHR33711">
    <property type="entry name" value="DIOXYGENASE, PUTATIVE (AFU_ORTHOLOGUE AFUA_2G02910)-RELATED"/>
    <property type="match status" value="1"/>
</dbReference>
<dbReference type="Proteomes" id="UP001156666">
    <property type="component" value="Unassembled WGS sequence"/>
</dbReference>